<dbReference type="SUPFAM" id="SSF57667">
    <property type="entry name" value="beta-beta-alpha zinc fingers"/>
    <property type="match status" value="2"/>
</dbReference>
<feature type="domain" description="C2H2-type" evidence="6">
    <location>
        <begin position="287"/>
        <end position="315"/>
    </location>
</feature>
<name>A0A8S4DXL2_PLUXY</name>
<evidence type="ECO:0000256" key="2">
    <source>
        <dbReference type="ARBA" id="ARBA00022737"/>
    </source>
</evidence>
<keyword evidence="2" id="KW-0677">Repeat</keyword>
<sequence length="321" mass="37733">MLCVYCAYTAQDPADHRAHMQKDHETFDVEVAFGHNGFKSNLKVDCTDLRCRVCSQTFDQLSDIATHLKETHEKLIYPGDLGLQLFKFEPGKWMCACCSEKFTCLRVLSMHTATHYRRLMCFVCAKTYSSEKTLDWHILKHHTNVIACDKCHAEFETKEERFEHLQASIRCRKYICPSCPERFRNSKEKKKHLETVHGRVKPVLSCTECSMEFKNQNRYSYHFIKEHTDRYACNVCGQKYDNPRRLAEHVATHTGSKVYECDVCHKRFGRKGSLRTHYMQHQEVKKWKCDVCDKQFNQKVSWRSHMSTKHQNGEDNPLSSV</sequence>
<dbReference type="InterPro" id="IPR036236">
    <property type="entry name" value="Znf_C2H2_sf"/>
</dbReference>
<dbReference type="GO" id="GO:0008270">
    <property type="term" value="F:zinc ion binding"/>
    <property type="evidence" value="ECO:0007669"/>
    <property type="project" value="UniProtKB-KW"/>
</dbReference>
<evidence type="ECO:0000256" key="4">
    <source>
        <dbReference type="ARBA" id="ARBA00022833"/>
    </source>
</evidence>
<evidence type="ECO:0000256" key="5">
    <source>
        <dbReference type="PROSITE-ProRule" id="PRU00042"/>
    </source>
</evidence>
<dbReference type="GO" id="GO:0045893">
    <property type="term" value="P:positive regulation of DNA-templated transcription"/>
    <property type="evidence" value="ECO:0007669"/>
    <property type="project" value="UniProtKB-ARBA"/>
</dbReference>
<feature type="domain" description="C2H2-type" evidence="6">
    <location>
        <begin position="49"/>
        <end position="72"/>
    </location>
</feature>
<dbReference type="AlphaFoldDB" id="A0A8S4DXL2"/>
<dbReference type="PROSITE" id="PS50157">
    <property type="entry name" value="ZINC_FINGER_C2H2_2"/>
    <property type="match status" value="5"/>
</dbReference>
<dbReference type="Gene3D" id="3.30.160.60">
    <property type="entry name" value="Classic Zinc Finger"/>
    <property type="match status" value="5"/>
</dbReference>
<dbReference type="Pfam" id="PF12756">
    <property type="entry name" value="zf-C2H2_2"/>
    <property type="match status" value="1"/>
</dbReference>
<accession>A0A8S4DXL2</accession>
<dbReference type="GO" id="GO:0043565">
    <property type="term" value="F:sequence-specific DNA binding"/>
    <property type="evidence" value="ECO:0007669"/>
    <property type="project" value="UniProtKB-ARBA"/>
</dbReference>
<dbReference type="PANTHER" id="PTHR24379:SF121">
    <property type="entry name" value="C2H2-TYPE DOMAIN-CONTAINING PROTEIN"/>
    <property type="match status" value="1"/>
</dbReference>
<dbReference type="PROSITE" id="PS00028">
    <property type="entry name" value="ZINC_FINGER_C2H2_1"/>
    <property type="match status" value="8"/>
</dbReference>
<reference evidence="7" key="1">
    <citation type="submission" date="2020-11" db="EMBL/GenBank/DDBJ databases">
        <authorList>
            <person name="Whiteford S."/>
        </authorList>
    </citation>
    <scope>NUCLEOTIDE SEQUENCE</scope>
</reference>
<keyword evidence="8" id="KW-1185">Reference proteome</keyword>
<gene>
    <name evidence="7" type="ORF">PLXY2_LOCUS3657</name>
</gene>
<dbReference type="FunFam" id="3.30.160.60:FF:001732">
    <property type="entry name" value="Zgc:162936"/>
    <property type="match status" value="1"/>
</dbReference>
<organism evidence="7 8">
    <name type="scientific">Plutella xylostella</name>
    <name type="common">Diamondback moth</name>
    <name type="synonym">Plutella maculipennis</name>
    <dbReference type="NCBI Taxonomy" id="51655"/>
    <lineage>
        <taxon>Eukaryota</taxon>
        <taxon>Metazoa</taxon>
        <taxon>Ecdysozoa</taxon>
        <taxon>Arthropoda</taxon>
        <taxon>Hexapoda</taxon>
        <taxon>Insecta</taxon>
        <taxon>Pterygota</taxon>
        <taxon>Neoptera</taxon>
        <taxon>Endopterygota</taxon>
        <taxon>Lepidoptera</taxon>
        <taxon>Glossata</taxon>
        <taxon>Ditrysia</taxon>
        <taxon>Yponomeutoidea</taxon>
        <taxon>Plutellidae</taxon>
        <taxon>Plutella</taxon>
    </lineage>
</organism>
<comment type="caution">
    <text evidence="7">The sequence shown here is derived from an EMBL/GenBank/DDBJ whole genome shotgun (WGS) entry which is preliminary data.</text>
</comment>
<dbReference type="SMART" id="SM00355">
    <property type="entry name" value="ZnF_C2H2"/>
    <property type="match status" value="10"/>
</dbReference>
<keyword evidence="4" id="KW-0862">Zinc</keyword>
<evidence type="ECO:0000313" key="7">
    <source>
        <dbReference type="EMBL" id="CAG9106352.1"/>
    </source>
</evidence>
<keyword evidence="1" id="KW-0479">Metal-binding</keyword>
<dbReference type="GO" id="GO:0005694">
    <property type="term" value="C:chromosome"/>
    <property type="evidence" value="ECO:0007669"/>
    <property type="project" value="UniProtKB-ARBA"/>
</dbReference>
<evidence type="ECO:0000256" key="1">
    <source>
        <dbReference type="ARBA" id="ARBA00022723"/>
    </source>
</evidence>
<dbReference type="Proteomes" id="UP000653454">
    <property type="component" value="Unassembled WGS sequence"/>
</dbReference>
<dbReference type="EMBL" id="CAJHNJ030000009">
    <property type="protein sequence ID" value="CAG9106352.1"/>
    <property type="molecule type" value="Genomic_DNA"/>
</dbReference>
<keyword evidence="3 5" id="KW-0863">Zinc-finger</keyword>
<evidence type="ECO:0000313" key="8">
    <source>
        <dbReference type="Proteomes" id="UP000653454"/>
    </source>
</evidence>
<proteinExistence type="predicted"/>
<dbReference type="Pfam" id="PF13912">
    <property type="entry name" value="zf-C2H2_6"/>
    <property type="match status" value="2"/>
</dbReference>
<protein>
    <submittedName>
        <fullName evidence="7">(diamondback moth) hypothetical protein</fullName>
    </submittedName>
</protein>
<dbReference type="InterPro" id="IPR041661">
    <property type="entry name" value="ZN622/Rei1/Reh1_Znf-C2H2"/>
</dbReference>
<evidence type="ECO:0000259" key="6">
    <source>
        <dbReference type="PROSITE" id="PS50157"/>
    </source>
</evidence>
<dbReference type="PANTHER" id="PTHR24379">
    <property type="entry name" value="KRAB AND ZINC FINGER DOMAIN-CONTAINING"/>
    <property type="match status" value="1"/>
</dbReference>
<evidence type="ECO:0000256" key="3">
    <source>
        <dbReference type="ARBA" id="ARBA00022771"/>
    </source>
</evidence>
<feature type="domain" description="C2H2-type" evidence="6">
    <location>
        <begin position="259"/>
        <end position="286"/>
    </location>
</feature>
<dbReference type="InterPro" id="IPR013087">
    <property type="entry name" value="Znf_C2H2_type"/>
</dbReference>
<feature type="domain" description="C2H2-type" evidence="6">
    <location>
        <begin position="174"/>
        <end position="202"/>
    </location>
</feature>
<feature type="domain" description="C2H2-type" evidence="6">
    <location>
        <begin position="231"/>
        <end position="258"/>
    </location>
</feature>